<dbReference type="EMBL" id="QDKL01000002">
    <property type="protein sequence ID" value="RZF21681.1"/>
    <property type="molecule type" value="Genomic_DNA"/>
</dbReference>
<evidence type="ECO:0000313" key="1">
    <source>
        <dbReference type="EMBL" id="RZF21681.1"/>
    </source>
</evidence>
<keyword evidence="2" id="KW-1185">Reference proteome</keyword>
<protein>
    <submittedName>
        <fullName evidence="1">Uncharacterized protein</fullName>
    </submittedName>
</protein>
<dbReference type="RefSeq" id="WP_115361306.1">
    <property type="nucleotide sequence ID" value="NZ_QDKL01000002.1"/>
</dbReference>
<evidence type="ECO:0000313" key="2">
    <source>
        <dbReference type="Proteomes" id="UP000443582"/>
    </source>
</evidence>
<sequence>MTKIDKEKLTEEMNAKNRDWLIESGGISSLFIHNLENFAYRYLETSADKGIKCFIDGDLYRVSSTEPSIIEALKWENPQLKKSLIDLCKKFPGKASQELRVKLNIETKMIGEHKNECSASIKCLLPSGESSTLSEKTASMTFEDPIELRNKHAALLEDVCTIF</sequence>
<name>A0ABY0IFE9_9BACT</name>
<gene>
    <name evidence="1" type="ORF">DAY19_08305</name>
</gene>
<organism evidence="1 2">
    <name type="scientific">Halobacteriovorax vibrionivorans</name>
    <dbReference type="NCBI Taxonomy" id="2152716"/>
    <lineage>
        <taxon>Bacteria</taxon>
        <taxon>Pseudomonadati</taxon>
        <taxon>Bdellovibrionota</taxon>
        <taxon>Bacteriovoracia</taxon>
        <taxon>Bacteriovoracales</taxon>
        <taxon>Halobacteriovoraceae</taxon>
        <taxon>Halobacteriovorax</taxon>
    </lineage>
</organism>
<reference evidence="2" key="1">
    <citation type="journal article" date="2019" name="Int. J. Syst. Evol. Microbiol.">
        <title>Halobacteriovorax valvorus sp. nov., a novel prokaryotic predator isolated from coastal seawater of China.</title>
        <authorList>
            <person name="Chen M.-X."/>
        </authorList>
    </citation>
    <scope>NUCLEOTIDE SEQUENCE [LARGE SCALE GENOMIC DNA]</scope>
    <source>
        <strain evidence="2">BL9</strain>
    </source>
</reference>
<accession>A0ABY0IFE9</accession>
<proteinExistence type="predicted"/>
<dbReference type="Proteomes" id="UP000443582">
    <property type="component" value="Unassembled WGS sequence"/>
</dbReference>
<comment type="caution">
    <text evidence="1">The sequence shown here is derived from an EMBL/GenBank/DDBJ whole genome shotgun (WGS) entry which is preliminary data.</text>
</comment>